<evidence type="ECO:0000256" key="1">
    <source>
        <dbReference type="ARBA" id="ARBA00023002"/>
    </source>
</evidence>
<keyword evidence="1" id="KW-0560">Oxidoreductase</keyword>
<dbReference type="STRING" id="268407.PWYN_01500"/>
<dbReference type="InterPro" id="IPR050493">
    <property type="entry name" value="FAD-dep_Monooxygenase_BioMet"/>
</dbReference>
<dbReference type="AlphaFoldDB" id="A0A098MH43"/>
<evidence type="ECO:0000313" key="4">
    <source>
        <dbReference type="EMBL" id="KGE20882.1"/>
    </source>
</evidence>
<proteinExistence type="predicted"/>
<dbReference type="InterPro" id="IPR002938">
    <property type="entry name" value="FAD-bd"/>
</dbReference>
<dbReference type="GO" id="GO:0004497">
    <property type="term" value="F:monooxygenase activity"/>
    <property type="evidence" value="ECO:0007669"/>
    <property type="project" value="UniProtKB-KW"/>
</dbReference>
<dbReference type="Proteomes" id="UP000029734">
    <property type="component" value="Unassembled WGS sequence"/>
</dbReference>
<evidence type="ECO:0000259" key="3">
    <source>
        <dbReference type="Pfam" id="PF01494"/>
    </source>
</evidence>
<evidence type="ECO:0000313" key="5">
    <source>
        <dbReference type="Proteomes" id="UP000029734"/>
    </source>
</evidence>
<reference evidence="4 5" key="2">
    <citation type="submission" date="2014-10" db="EMBL/GenBank/DDBJ databases">
        <title>Comparative genomics of the Paenibacillus odorifer group.</title>
        <authorList>
            <person name="Tsai Y.-C."/>
            <person name="Martin N."/>
            <person name="Korlach J."/>
            <person name="Wiedmann M."/>
        </authorList>
    </citation>
    <scope>NUCLEOTIDE SEQUENCE [LARGE SCALE GENOMIC DNA]</scope>
    <source>
        <strain evidence="4 5">DSM 18334</strain>
    </source>
</reference>
<sequence length="382" mass="42117">MLIAGGGIAGLAAAIALHRLGIPIRVLESYPELKPLGAGLILAPNALEAISRFSPNLTAQIIAEGYPANVYKIKNDRGSVLSEVKIGEGTSPSYSLSRPELYKLLMEQLPEGTVTFGCRAVRIHNSLPTEPVQLELDNGEMLVARAVIACDGIHSAIRSQLLPRIQPRYAGYTCWRAIIHAPELAETMPQTFTETWGANGRFGYVPLTRGRIYCYALFNAPYKDPASMTLTPAGLQRRFAAFHFPIPQLLEQLTADSLIHTDLMDTPALPRFAFDRVLLLGDAAHAMTPNLGQGACQALEDAAVLYEYMQRKGTLQSAFTAIEGARMQRSQRIAKASWRIGKIAQLENPFFCRIRDILMQHTPSVIAKRQMSWLYHMPKSSS</sequence>
<protein>
    <recommendedName>
        <fullName evidence="3">FAD-binding domain-containing protein</fullName>
    </recommendedName>
</protein>
<feature type="domain" description="FAD-binding" evidence="3">
    <location>
        <begin position="2"/>
        <end position="306"/>
    </location>
</feature>
<dbReference type="PANTHER" id="PTHR13789">
    <property type="entry name" value="MONOOXYGENASE"/>
    <property type="match status" value="1"/>
</dbReference>
<dbReference type="InterPro" id="IPR036188">
    <property type="entry name" value="FAD/NAD-bd_sf"/>
</dbReference>
<accession>A0A098MH43</accession>
<dbReference type="PANTHER" id="PTHR13789:SF309">
    <property type="entry name" value="PUTATIVE (AFU_ORTHOLOGUE AFUA_6G14510)-RELATED"/>
    <property type="match status" value="1"/>
</dbReference>
<dbReference type="GO" id="GO:0071949">
    <property type="term" value="F:FAD binding"/>
    <property type="evidence" value="ECO:0007669"/>
    <property type="project" value="InterPro"/>
</dbReference>
<dbReference type="Pfam" id="PF01494">
    <property type="entry name" value="FAD_binding_3"/>
    <property type="match status" value="1"/>
</dbReference>
<organism evidence="4 5">
    <name type="scientific">Paenibacillus wynnii</name>
    <dbReference type="NCBI Taxonomy" id="268407"/>
    <lineage>
        <taxon>Bacteria</taxon>
        <taxon>Bacillati</taxon>
        <taxon>Bacillota</taxon>
        <taxon>Bacilli</taxon>
        <taxon>Bacillales</taxon>
        <taxon>Paenibacillaceae</taxon>
        <taxon>Paenibacillus</taxon>
    </lineage>
</organism>
<dbReference type="eggNOG" id="COG0654">
    <property type="taxonomic scope" value="Bacteria"/>
</dbReference>
<dbReference type="SUPFAM" id="SSF51905">
    <property type="entry name" value="FAD/NAD(P)-binding domain"/>
    <property type="match status" value="1"/>
</dbReference>
<keyword evidence="2" id="KW-0503">Monooxygenase</keyword>
<name>A0A098MH43_9BACL</name>
<comment type="caution">
    <text evidence="4">The sequence shown here is derived from an EMBL/GenBank/DDBJ whole genome shotgun (WGS) entry which is preliminary data.</text>
</comment>
<dbReference type="EMBL" id="JQCR01000001">
    <property type="protein sequence ID" value="KGE20882.1"/>
    <property type="molecule type" value="Genomic_DNA"/>
</dbReference>
<evidence type="ECO:0000256" key="2">
    <source>
        <dbReference type="ARBA" id="ARBA00023033"/>
    </source>
</evidence>
<dbReference type="PRINTS" id="PR00420">
    <property type="entry name" value="RNGMNOXGNASE"/>
</dbReference>
<keyword evidence="5" id="KW-1185">Reference proteome</keyword>
<reference evidence="4 5" key="1">
    <citation type="submission" date="2014-08" db="EMBL/GenBank/DDBJ databases">
        <authorList>
            <person name="den Bakker H.C."/>
        </authorList>
    </citation>
    <scope>NUCLEOTIDE SEQUENCE [LARGE SCALE GENOMIC DNA]</scope>
    <source>
        <strain evidence="4 5">DSM 18334</strain>
    </source>
</reference>
<gene>
    <name evidence="4" type="ORF">PWYN_01500</name>
</gene>
<dbReference type="Gene3D" id="3.50.50.60">
    <property type="entry name" value="FAD/NAD(P)-binding domain"/>
    <property type="match status" value="1"/>
</dbReference>